<dbReference type="CDD" id="cd16039">
    <property type="entry name" value="PHD_SPP1"/>
    <property type="match status" value="1"/>
</dbReference>
<dbReference type="InterPro" id="IPR019787">
    <property type="entry name" value="Znf_PHD-finger"/>
</dbReference>
<dbReference type="InterPro" id="IPR011011">
    <property type="entry name" value="Znf_FYVE_PHD"/>
</dbReference>
<feature type="region of interest" description="Disordered" evidence="7">
    <location>
        <begin position="196"/>
        <end position="323"/>
    </location>
</feature>
<sequence length="1215" mass="134989">MSPRRMDISSLLRDPSPQPDDPPRPRTIDALLHHPQQPDHPPASILSLLNAPRPSLPFPPRTDRPPFLGLDALVHVASEERRRITAVSASSVPDRVSQPPALVHDNDRPSRHYSYPLPSFHRHPDLPSFQDSSRPYKRPCPPSPPRSPSPRISFPHIPAQPTSPSTRPHPSASPSSNYPTLRHQPILHMEPSRSVNDARTMAHPPSLSLQHTSPFLHSIHPSQLSPRNSSPHRHSPQLLRSQQHHSSPIHSGSLMSAPAEFDMSPRYGHGPRMAGGIQVLSDDSPMRDPPRLDFSNYQSPGRDLSPERLFSDSHPEHARYEPSKLSPLFARTFSLDDDRYQAKATSHKVEDQECVLPRERVRSRLAHAPLVDVTTDTARVMDKEVGLPPQPPPERHPIRVWEEQPTPREVSRRVSPVRKPDILPGFLQACTWSTTCRSGDGERPTNEDRAMMLPQNVVENVPTPLFSTFKDPPPPREPTMEPLTRSQPPVEGTCLDLRPSLPIPVQSEPQAHAHTSLLNSSTLSAPASPVVDLHLKNFETQPELEPEHSETQVDARTGVPLMPSDPDVIGLDTAELVQGVVDTDASLVVKLLPCQPAPEQVQPVPSIEPETSISPHSTLVNVSESTSKSPSQLALHIPAPAQDEHDPPLEEIPISPPTRSELASRRSPEPEHTAERGPPVSEQVMMDVDEELLSLVEDHPVCAAPAMPKAQIDSRLPLPVTAGQVTKQGSGGPSSVPSSQPVLKGPLMTDEEKDRASMPPPAARHRKVEKDKPVLAAGTTTGNRKKKDGTSKPAAKPKHSPKPRAKPAPKPKAKPNVVDASLKAGIPKGAVNINGRSRSTSVIPGAVDDVVPEPDADDRDKEDDKLYCVCKTRYDEDRTMIACDRCDEWFHTLCVNMPDLEIDLVDQFICPPCIQKHSHLRTTWKRRCLFGLQHEVPSSPEACHRPSRGAFSKYCSDDCGMKYMQTRIAEWEQSGGVRDLLWESVKNAAKREGVVICAMTSVPGPKMNVDGDNLESKPLDSAAKRRAEREVSRLNIPLEEVVKERELMKRELDIVMWREKVVELASERAGNVDECGWDPRLCYGEEEWADFGLEVLESYEEERIKVESGDDAMPLDAASATHGEWWCTGKKKCERHAGWQKLRVAEVSFDKETKEGILFKLTTREREIRKRIEDILYPQPTSTLQPAPHPEVQLNGSEKPHHTVLVSERGKKRSS</sequence>
<dbReference type="EMBL" id="JAGFBS010000002">
    <property type="protein sequence ID" value="KAG6381208.1"/>
    <property type="molecule type" value="Genomic_DNA"/>
</dbReference>
<keyword evidence="3 6" id="KW-0863">Zinc-finger</keyword>
<feature type="region of interest" description="Disordered" evidence="7">
    <location>
        <begin position="466"/>
        <end position="489"/>
    </location>
</feature>
<evidence type="ECO:0000256" key="6">
    <source>
        <dbReference type="PROSITE-ProRule" id="PRU00146"/>
    </source>
</evidence>
<comment type="subcellular location">
    <subcellularLocation>
        <location evidence="1">Nucleus</location>
    </subcellularLocation>
</comment>
<evidence type="ECO:0000256" key="5">
    <source>
        <dbReference type="ARBA" id="ARBA00023242"/>
    </source>
</evidence>
<feature type="compositionally biased region" description="Low complexity" evidence="7">
    <location>
        <begin position="733"/>
        <end position="742"/>
    </location>
</feature>
<dbReference type="OrthoDB" id="436852at2759"/>
<feature type="region of interest" description="Disordered" evidence="7">
    <location>
        <begin position="84"/>
        <end position="182"/>
    </location>
</feature>
<dbReference type="PROSITE" id="PS01359">
    <property type="entry name" value="ZF_PHD_1"/>
    <property type="match status" value="1"/>
</dbReference>
<feature type="compositionally biased region" description="Basic and acidic residues" evidence="7">
    <location>
        <begin position="304"/>
        <end position="322"/>
    </location>
</feature>
<proteinExistence type="predicted"/>
<dbReference type="PANTHER" id="PTHR46174:SF1">
    <property type="entry name" value="CXXC-TYPE ZINC FINGER PROTEIN 1"/>
    <property type="match status" value="1"/>
</dbReference>
<evidence type="ECO:0000256" key="7">
    <source>
        <dbReference type="SAM" id="MobiDB-lite"/>
    </source>
</evidence>
<dbReference type="SMART" id="SM00249">
    <property type="entry name" value="PHD"/>
    <property type="match status" value="1"/>
</dbReference>
<evidence type="ECO:0000256" key="2">
    <source>
        <dbReference type="ARBA" id="ARBA00022723"/>
    </source>
</evidence>
<dbReference type="SUPFAM" id="SSF57903">
    <property type="entry name" value="FYVE/PHD zinc finger"/>
    <property type="match status" value="1"/>
</dbReference>
<keyword evidence="2" id="KW-0479">Metal-binding</keyword>
<evidence type="ECO:0000256" key="4">
    <source>
        <dbReference type="ARBA" id="ARBA00022833"/>
    </source>
</evidence>
<feature type="region of interest" description="Disordered" evidence="7">
    <location>
        <begin position="1"/>
        <end position="64"/>
    </location>
</feature>
<evidence type="ECO:0000313" key="10">
    <source>
        <dbReference type="Proteomes" id="UP000683000"/>
    </source>
</evidence>
<feature type="region of interest" description="Disordered" evidence="7">
    <location>
        <begin position="598"/>
        <end position="682"/>
    </location>
</feature>
<dbReference type="Proteomes" id="UP000683000">
    <property type="component" value="Unassembled WGS sequence"/>
</dbReference>
<evidence type="ECO:0000256" key="1">
    <source>
        <dbReference type="ARBA" id="ARBA00004123"/>
    </source>
</evidence>
<feature type="compositionally biased region" description="Polar residues" evidence="7">
    <location>
        <begin position="238"/>
        <end position="254"/>
    </location>
</feature>
<dbReference type="PROSITE" id="PS50016">
    <property type="entry name" value="ZF_PHD_2"/>
    <property type="match status" value="1"/>
</dbReference>
<accession>A0A8I2Z1T2</accession>
<dbReference type="Pfam" id="PF00628">
    <property type="entry name" value="PHD"/>
    <property type="match status" value="1"/>
</dbReference>
<dbReference type="InterPro" id="IPR013083">
    <property type="entry name" value="Znf_RING/FYVE/PHD"/>
</dbReference>
<keyword evidence="5" id="KW-0539">Nucleus</keyword>
<protein>
    <recommendedName>
        <fullName evidence="8">PHD-type domain-containing protein</fullName>
    </recommendedName>
</protein>
<evidence type="ECO:0000313" key="9">
    <source>
        <dbReference type="EMBL" id="KAG6381208.1"/>
    </source>
</evidence>
<reference evidence="9" key="1">
    <citation type="submission" date="2021-03" db="EMBL/GenBank/DDBJ databases">
        <title>Evolutionary innovations through gain and loss of genes in the ectomycorrhizal Boletales.</title>
        <authorList>
            <person name="Wu G."/>
            <person name="Miyauchi S."/>
            <person name="Morin E."/>
            <person name="Yang Z.-L."/>
            <person name="Xu J."/>
            <person name="Martin F.M."/>
        </authorList>
    </citation>
    <scope>NUCLEOTIDE SEQUENCE</scope>
    <source>
        <strain evidence="9">BR01</strain>
    </source>
</reference>
<evidence type="ECO:0000259" key="8">
    <source>
        <dbReference type="PROSITE" id="PS50016"/>
    </source>
</evidence>
<evidence type="ECO:0000256" key="3">
    <source>
        <dbReference type="ARBA" id="ARBA00022771"/>
    </source>
</evidence>
<feature type="compositionally biased region" description="Basic residues" evidence="7">
    <location>
        <begin position="795"/>
        <end position="813"/>
    </location>
</feature>
<feature type="domain" description="PHD-type" evidence="8">
    <location>
        <begin position="865"/>
        <end position="916"/>
    </location>
</feature>
<dbReference type="GO" id="GO:0045893">
    <property type="term" value="P:positive regulation of DNA-templated transcription"/>
    <property type="evidence" value="ECO:0007669"/>
    <property type="project" value="TreeGrafter"/>
</dbReference>
<feature type="compositionally biased region" description="Polar residues" evidence="7">
    <location>
        <begin position="160"/>
        <end position="179"/>
    </location>
</feature>
<dbReference type="Gene3D" id="3.30.40.10">
    <property type="entry name" value="Zinc/RING finger domain, C3HC4 (zinc finger)"/>
    <property type="match status" value="1"/>
</dbReference>
<feature type="compositionally biased region" description="Pro residues" evidence="7">
    <location>
        <begin position="138"/>
        <end position="148"/>
    </location>
</feature>
<comment type="caution">
    <text evidence="9">The sequence shown here is derived from an EMBL/GenBank/DDBJ whole genome shotgun (WGS) entry which is preliminary data.</text>
</comment>
<dbReference type="AlphaFoldDB" id="A0A8I2Z1T2"/>
<dbReference type="InterPro" id="IPR019786">
    <property type="entry name" value="Zinc_finger_PHD-type_CS"/>
</dbReference>
<gene>
    <name evidence="9" type="ORF">JVT61DRAFT_5611</name>
</gene>
<dbReference type="GO" id="GO:0048188">
    <property type="term" value="C:Set1C/COMPASS complex"/>
    <property type="evidence" value="ECO:0007669"/>
    <property type="project" value="InterPro"/>
</dbReference>
<feature type="compositionally biased region" description="Polar residues" evidence="7">
    <location>
        <begin position="207"/>
        <end position="224"/>
    </location>
</feature>
<organism evidence="9 10">
    <name type="scientific">Boletus reticuloceps</name>
    <dbReference type="NCBI Taxonomy" id="495285"/>
    <lineage>
        <taxon>Eukaryota</taxon>
        <taxon>Fungi</taxon>
        <taxon>Dikarya</taxon>
        <taxon>Basidiomycota</taxon>
        <taxon>Agaricomycotina</taxon>
        <taxon>Agaricomycetes</taxon>
        <taxon>Agaricomycetidae</taxon>
        <taxon>Boletales</taxon>
        <taxon>Boletineae</taxon>
        <taxon>Boletaceae</taxon>
        <taxon>Boletoideae</taxon>
        <taxon>Boletus</taxon>
    </lineage>
</organism>
<keyword evidence="4" id="KW-0862">Zinc</keyword>
<dbReference type="InterPro" id="IPR001965">
    <property type="entry name" value="Znf_PHD"/>
</dbReference>
<dbReference type="InterPro" id="IPR037869">
    <property type="entry name" value="Spp1/CFP1"/>
</dbReference>
<feature type="compositionally biased region" description="Basic and acidic residues" evidence="7">
    <location>
        <begin position="662"/>
        <end position="675"/>
    </location>
</feature>
<dbReference type="PANTHER" id="PTHR46174">
    <property type="entry name" value="CXXC-TYPE ZINC FINGER PROTEIN 1"/>
    <property type="match status" value="1"/>
</dbReference>
<feature type="region of interest" description="Disordered" evidence="7">
    <location>
        <begin position="722"/>
        <end position="818"/>
    </location>
</feature>
<feature type="compositionally biased region" description="Polar residues" evidence="7">
    <location>
        <begin position="609"/>
        <end position="632"/>
    </location>
</feature>
<keyword evidence="10" id="KW-1185">Reference proteome</keyword>
<name>A0A8I2Z1T2_9AGAM</name>
<feature type="region of interest" description="Disordered" evidence="7">
    <location>
        <begin position="1178"/>
        <end position="1215"/>
    </location>
</feature>
<dbReference type="GO" id="GO:0008270">
    <property type="term" value="F:zinc ion binding"/>
    <property type="evidence" value="ECO:0007669"/>
    <property type="project" value="UniProtKB-KW"/>
</dbReference>